<dbReference type="SUPFAM" id="SSF53187">
    <property type="entry name" value="Zn-dependent exopeptidases"/>
    <property type="match status" value="1"/>
</dbReference>
<protein>
    <recommendedName>
        <fullName evidence="6">Probable succinyl-diaminopimelate desuccinylase</fullName>
        <ecNumber evidence="5">3.5.1.18</ecNumber>
    </recommendedName>
</protein>
<dbReference type="InterPro" id="IPR010182">
    <property type="entry name" value="ArgE/DapE"/>
</dbReference>
<evidence type="ECO:0000256" key="3">
    <source>
        <dbReference type="ARBA" id="ARBA00005130"/>
    </source>
</evidence>
<gene>
    <name evidence="16" type="ORF">LRHMDP3_2552</name>
</gene>
<evidence type="ECO:0000256" key="8">
    <source>
        <dbReference type="ARBA" id="ARBA00022723"/>
    </source>
</evidence>
<comment type="similarity">
    <text evidence="4">Belongs to the peptidase M20A family.</text>
</comment>
<dbReference type="Gene3D" id="3.30.70.360">
    <property type="match status" value="1"/>
</dbReference>
<dbReference type="InterPro" id="IPR050072">
    <property type="entry name" value="Peptidase_M20A"/>
</dbReference>
<dbReference type="InterPro" id="IPR036264">
    <property type="entry name" value="Bact_exopeptidase_dim_dom"/>
</dbReference>
<keyword evidence="9 16" id="KW-0378">Hydrolase</keyword>
<feature type="domain" description="Peptidase M20 dimerisation" evidence="15">
    <location>
        <begin position="199"/>
        <end position="306"/>
    </location>
</feature>
<evidence type="ECO:0000256" key="4">
    <source>
        <dbReference type="ARBA" id="ARBA00006247"/>
    </source>
</evidence>
<dbReference type="AlphaFoldDB" id="A0AB33XR93"/>
<dbReference type="Pfam" id="PF01546">
    <property type="entry name" value="Peptidase_M20"/>
    <property type="match status" value="1"/>
</dbReference>
<evidence type="ECO:0000259" key="15">
    <source>
        <dbReference type="Pfam" id="PF07687"/>
    </source>
</evidence>
<evidence type="ECO:0000313" key="16">
    <source>
        <dbReference type="EMBL" id="EKS49102.1"/>
    </source>
</evidence>
<evidence type="ECO:0000256" key="10">
    <source>
        <dbReference type="ARBA" id="ARBA00022833"/>
    </source>
</evidence>
<evidence type="ECO:0000256" key="12">
    <source>
        <dbReference type="ARBA" id="ARBA00023154"/>
    </source>
</evidence>
<evidence type="ECO:0000256" key="9">
    <source>
        <dbReference type="ARBA" id="ARBA00022801"/>
    </source>
</evidence>
<evidence type="ECO:0000256" key="7">
    <source>
        <dbReference type="ARBA" id="ARBA00022605"/>
    </source>
</evidence>
<evidence type="ECO:0000256" key="13">
    <source>
        <dbReference type="ARBA" id="ARBA00023285"/>
    </source>
</evidence>
<organism evidence="16 17">
    <name type="scientific">Lacticaseibacillus rhamnosus LRHMDP3</name>
    <dbReference type="NCBI Taxonomy" id="1203259"/>
    <lineage>
        <taxon>Bacteria</taxon>
        <taxon>Bacillati</taxon>
        <taxon>Bacillota</taxon>
        <taxon>Bacilli</taxon>
        <taxon>Lactobacillales</taxon>
        <taxon>Lactobacillaceae</taxon>
        <taxon>Lacticaseibacillus</taxon>
    </lineage>
</organism>
<sequence length="402" mass="42861">MNSVMVAIWIVKMMYFKSGGGSLTDEEQQVTDLLQAMVGIPSVAAKEGQVADLIEAFLAPELSAGLIKRERISYAPGRDNLVLTIGDPNAQRWLGVDGHMDVVDAGDPNKWQFPPFSAQIEDGKLYGRGATDMKSGLAAAVVAFKQIAHEELDHGVQLMATVGEEIDNYGARQLAAAGYGDRLTGLLVAEPGNSNVDAAERGIIDYTLTAQGKAAHSSRPDLGANAIHGLFAFANAALTATAPLQAKDDPILGHATHNIDIIHGGNQINLLPESAYLRGNIRTTMIADNDAFIAALKQAAKTSVPKGVHLSLSIDSVLSAAAAAPDNALIQKVQQARQRIGLQRGAVAYRTGITDAALFFHDGLDLAIYGPGNDTSHETDEYVNLQDVFDSIKVYKDVFKNY</sequence>
<keyword evidence="13" id="KW-0170">Cobalt</keyword>
<accession>A0AB33XR93</accession>
<dbReference type="NCBIfam" id="TIGR01910">
    <property type="entry name" value="DapE-ArgE"/>
    <property type="match status" value="1"/>
</dbReference>
<reference evidence="16 17" key="1">
    <citation type="journal article" date="2013" name="Genome Announc.">
        <title>Draft Genome Sequence of Staphylococcus simulans UMC-CNS-990, Isolated from a Case of Chronic Bovine Mastitis.</title>
        <authorList>
            <person name="Calcutt M.J."/>
            <person name="Foecking M.F."/>
            <person name="Hsieh H.Y."/>
            <person name="Perry J."/>
            <person name="Stewart G.C."/>
            <person name="Middleton J.R."/>
        </authorList>
    </citation>
    <scope>NUCLEOTIDE SEQUENCE [LARGE SCALE GENOMIC DNA]</scope>
    <source>
        <strain evidence="16 17">LRHMDP3</strain>
    </source>
</reference>
<evidence type="ECO:0000256" key="5">
    <source>
        <dbReference type="ARBA" id="ARBA00011921"/>
    </source>
</evidence>
<proteinExistence type="inferred from homology"/>
<comment type="pathway">
    <text evidence="3">Amino-acid biosynthesis; L-lysine biosynthesis via DAP pathway; LL-2,6-diaminopimelate from (S)-tetrahydrodipicolinate (succinylase route): step 3/3.</text>
</comment>
<evidence type="ECO:0000256" key="2">
    <source>
        <dbReference type="ARBA" id="ARBA00001947"/>
    </source>
</evidence>
<dbReference type="Proteomes" id="UP000009352">
    <property type="component" value="Unassembled WGS sequence"/>
</dbReference>
<comment type="catalytic activity">
    <reaction evidence="14">
        <text>N-succinyl-(2S,6S)-2,6-diaminopimelate + H2O = (2S,6S)-2,6-diaminopimelate + succinate</text>
        <dbReference type="Rhea" id="RHEA:22608"/>
        <dbReference type="ChEBI" id="CHEBI:15377"/>
        <dbReference type="ChEBI" id="CHEBI:30031"/>
        <dbReference type="ChEBI" id="CHEBI:57609"/>
        <dbReference type="ChEBI" id="CHEBI:58087"/>
        <dbReference type="EC" id="3.5.1.18"/>
    </reaction>
</comment>
<keyword evidence="10" id="KW-0862">Zinc</keyword>
<dbReference type="EC" id="3.5.1.18" evidence="5"/>
<comment type="caution">
    <text evidence="16">The sequence shown here is derived from an EMBL/GenBank/DDBJ whole genome shotgun (WGS) entry which is preliminary data.</text>
</comment>
<dbReference type="GO" id="GO:0046872">
    <property type="term" value="F:metal ion binding"/>
    <property type="evidence" value="ECO:0007669"/>
    <property type="project" value="UniProtKB-KW"/>
</dbReference>
<keyword evidence="12" id="KW-0457">Lysine biosynthesis</keyword>
<dbReference type="Pfam" id="PF07687">
    <property type="entry name" value="M20_dimer"/>
    <property type="match status" value="1"/>
</dbReference>
<evidence type="ECO:0000256" key="11">
    <source>
        <dbReference type="ARBA" id="ARBA00022915"/>
    </source>
</evidence>
<evidence type="ECO:0000256" key="6">
    <source>
        <dbReference type="ARBA" id="ARBA00016853"/>
    </source>
</evidence>
<dbReference type="PANTHER" id="PTHR43808">
    <property type="entry name" value="ACETYLORNITHINE DEACETYLASE"/>
    <property type="match status" value="1"/>
</dbReference>
<dbReference type="PANTHER" id="PTHR43808:SF8">
    <property type="entry name" value="PEPTIDASE M20 DIMERISATION DOMAIN-CONTAINING PROTEIN"/>
    <property type="match status" value="1"/>
</dbReference>
<dbReference type="GO" id="GO:0009085">
    <property type="term" value="P:lysine biosynthetic process"/>
    <property type="evidence" value="ECO:0007669"/>
    <property type="project" value="UniProtKB-KW"/>
</dbReference>
<comment type="cofactor">
    <cofactor evidence="1">
        <name>Co(2+)</name>
        <dbReference type="ChEBI" id="CHEBI:48828"/>
    </cofactor>
</comment>
<keyword evidence="7" id="KW-0028">Amino-acid biosynthesis</keyword>
<evidence type="ECO:0000256" key="14">
    <source>
        <dbReference type="ARBA" id="ARBA00051301"/>
    </source>
</evidence>
<dbReference type="PROSITE" id="PS00758">
    <property type="entry name" value="ARGE_DAPE_CPG2_1"/>
    <property type="match status" value="1"/>
</dbReference>
<dbReference type="InterPro" id="IPR002933">
    <property type="entry name" value="Peptidase_M20"/>
</dbReference>
<dbReference type="InterPro" id="IPR011650">
    <property type="entry name" value="Peptidase_M20_dimer"/>
</dbReference>
<dbReference type="CDD" id="cd08659">
    <property type="entry name" value="M20_ArgE_DapE-like"/>
    <property type="match status" value="1"/>
</dbReference>
<name>A0AB33XR93_LACRH</name>
<evidence type="ECO:0000313" key="17">
    <source>
        <dbReference type="Proteomes" id="UP000009352"/>
    </source>
</evidence>
<comment type="cofactor">
    <cofactor evidence="2">
        <name>Zn(2+)</name>
        <dbReference type="ChEBI" id="CHEBI:29105"/>
    </cofactor>
</comment>
<dbReference type="EMBL" id="AMQX01000018">
    <property type="protein sequence ID" value="EKS49102.1"/>
    <property type="molecule type" value="Genomic_DNA"/>
</dbReference>
<dbReference type="SUPFAM" id="SSF55031">
    <property type="entry name" value="Bacterial exopeptidase dimerisation domain"/>
    <property type="match status" value="1"/>
</dbReference>
<dbReference type="GO" id="GO:0019877">
    <property type="term" value="P:diaminopimelate biosynthetic process"/>
    <property type="evidence" value="ECO:0007669"/>
    <property type="project" value="UniProtKB-KW"/>
</dbReference>
<dbReference type="NCBIfam" id="NF006365">
    <property type="entry name" value="PRK08588.1"/>
    <property type="match status" value="1"/>
</dbReference>
<evidence type="ECO:0000256" key="1">
    <source>
        <dbReference type="ARBA" id="ARBA00001941"/>
    </source>
</evidence>
<dbReference type="InterPro" id="IPR001261">
    <property type="entry name" value="ArgE/DapE_CS"/>
</dbReference>
<keyword evidence="8" id="KW-0479">Metal-binding</keyword>
<keyword evidence="11" id="KW-0220">Diaminopimelate biosynthesis</keyword>
<dbReference type="GO" id="GO:0009014">
    <property type="term" value="F:succinyl-diaminopimelate desuccinylase activity"/>
    <property type="evidence" value="ECO:0007669"/>
    <property type="project" value="UniProtKB-EC"/>
</dbReference>
<dbReference type="Gene3D" id="3.40.630.10">
    <property type="entry name" value="Zn peptidases"/>
    <property type="match status" value="1"/>
</dbReference>